<dbReference type="Proteomes" id="UP000258309">
    <property type="component" value="Unassembled WGS sequence"/>
</dbReference>
<keyword evidence="3 5" id="KW-0342">GTP-binding</keyword>
<feature type="non-terminal residue" evidence="7">
    <location>
        <position position="355"/>
    </location>
</feature>
<dbReference type="InterPro" id="IPR036249">
    <property type="entry name" value="Thioredoxin-like_sf"/>
</dbReference>
<keyword evidence="4" id="KW-1015">Disulfide bond</keyword>
<dbReference type="GO" id="GO:0031683">
    <property type="term" value="F:G-protein beta/gamma-subunit complex binding"/>
    <property type="evidence" value="ECO:0007669"/>
    <property type="project" value="InterPro"/>
</dbReference>
<sequence>MNQKGFTVEELALYRLEFYKVVLDSAKALIKVMEQLGIQPENEANREYCDFLMDFFIVSDSEIPLETKVGQLISSIWHDPCILKIMVHKTAFFLMDSAPYFFNDVERIEHWNISSSNEVDPATLDIPNSDARSWIETSICSPFQSPIVGTPNGDNILCHPGNHCTISNWACLTNFINGAPVYLLSQLCRRRRQWRLHKLTENGSKALFADRSPIPETSGNVYKITTASELEALLSSTTNVVVDFYADWCPPCRVIAPIFSKLADSHAVGGHLAFAKVNVDHVNNIAKRYDVSAMPTFVFFENGQPRPVAVKGVSHSPSTSLTQDGLVDRIRGADPRALTAAVLTLAEKAKTDTHI</sequence>
<dbReference type="InterPro" id="IPR017937">
    <property type="entry name" value="Thioredoxin_CS"/>
</dbReference>
<organism evidence="7 8">
    <name type="scientific">Scytalidium lignicola</name>
    <name type="common">Hyphomycete</name>
    <dbReference type="NCBI Taxonomy" id="5539"/>
    <lineage>
        <taxon>Eukaryota</taxon>
        <taxon>Fungi</taxon>
        <taxon>Dikarya</taxon>
        <taxon>Ascomycota</taxon>
        <taxon>Pezizomycotina</taxon>
        <taxon>Leotiomycetes</taxon>
        <taxon>Leotiomycetes incertae sedis</taxon>
        <taxon>Scytalidium</taxon>
    </lineage>
</organism>
<dbReference type="SUPFAM" id="SSF47895">
    <property type="entry name" value="Transducin (alpha subunit), insertion domain"/>
    <property type="match status" value="1"/>
</dbReference>
<name>A0A3E2H319_SCYLI</name>
<evidence type="ECO:0000256" key="3">
    <source>
        <dbReference type="ARBA" id="ARBA00023134"/>
    </source>
</evidence>
<dbReference type="InterPro" id="IPR013766">
    <property type="entry name" value="Thioredoxin_domain"/>
</dbReference>
<feature type="domain" description="Thioredoxin" evidence="6">
    <location>
        <begin position="200"/>
        <end position="332"/>
    </location>
</feature>
<dbReference type="Pfam" id="PF00503">
    <property type="entry name" value="G-alpha"/>
    <property type="match status" value="1"/>
</dbReference>
<dbReference type="PROSITE" id="PS00194">
    <property type="entry name" value="THIOREDOXIN_1"/>
    <property type="match status" value="1"/>
</dbReference>
<evidence type="ECO:0000313" key="8">
    <source>
        <dbReference type="Proteomes" id="UP000258309"/>
    </source>
</evidence>
<dbReference type="GO" id="GO:0005525">
    <property type="term" value="F:GTP binding"/>
    <property type="evidence" value="ECO:0007669"/>
    <property type="project" value="UniProtKB-KW"/>
</dbReference>
<keyword evidence="2 5" id="KW-0547">Nucleotide-binding</keyword>
<dbReference type="AlphaFoldDB" id="A0A3E2H319"/>
<dbReference type="Gene3D" id="1.10.400.10">
    <property type="entry name" value="GI Alpha 1, domain 2-like"/>
    <property type="match status" value="1"/>
</dbReference>
<dbReference type="STRING" id="5539.A0A3E2H319"/>
<dbReference type="Gene3D" id="3.40.30.10">
    <property type="entry name" value="Glutaredoxin"/>
    <property type="match status" value="1"/>
</dbReference>
<feature type="binding site" evidence="5">
    <location>
        <begin position="96"/>
        <end position="97"/>
    </location>
    <ligand>
        <name>GTP</name>
        <dbReference type="ChEBI" id="CHEBI:37565"/>
    </ligand>
</feature>
<comment type="similarity">
    <text evidence="1">Belongs to the thioredoxin family.</text>
</comment>
<accession>A0A3E2H319</accession>
<dbReference type="PANTHER" id="PTHR46115">
    <property type="entry name" value="THIOREDOXIN-LIKE PROTEIN 1"/>
    <property type="match status" value="1"/>
</dbReference>
<evidence type="ECO:0000256" key="4">
    <source>
        <dbReference type="ARBA" id="ARBA00023157"/>
    </source>
</evidence>
<protein>
    <recommendedName>
        <fullName evidence="6">Thioredoxin domain-containing protein</fullName>
    </recommendedName>
</protein>
<dbReference type="Pfam" id="PF00085">
    <property type="entry name" value="Thioredoxin"/>
    <property type="match status" value="1"/>
</dbReference>
<evidence type="ECO:0000256" key="5">
    <source>
        <dbReference type="PIRSR" id="PIRSR601019-1"/>
    </source>
</evidence>
<dbReference type="PRINTS" id="PR00421">
    <property type="entry name" value="THIOREDOXIN"/>
</dbReference>
<dbReference type="PROSITE" id="PS51352">
    <property type="entry name" value="THIOREDOXIN_2"/>
    <property type="match status" value="1"/>
</dbReference>
<evidence type="ECO:0000256" key="2">
    <source>
        <dbReference type="ARBA" id="ARBA00022741"/>
    </source>
</evidence>
<gene>
    <name evidence="7" type="ORF">B7463_g8714</name>
</gene>
<dbReference type="EMBL" id="NCSJ02000197">
    <property type="protein sequence ID" value="RFU27632.1"/>
    <property type="molecule type" value="Genomic_DNA"/>
</dbReference>
<reference evidence="7 8" key="1">
    <citation type="submission" date="2018-05" db="EMBL/GenBank/DDBJ databases">
        <title>Draft genome sequence of Scytalidium lignicola DSM 105466, a ubiquitous saprotrophic fungus.</title>
        <authorList>
            <person name="Buettner E."/>
            <person name="Gebauer A.M."/>
            <person name="Hofrichter M."/>
            <person name="Liers C."/>
            <person name="Kellner H."/>
        </authorList>
    </citation>
    <scope>NUCLEOTIDE SEQUENCE [LARGE SCALE GENOMIC DNA]</scope>
    <source>
        <strain evidence="7 8">DSM 105466</strain>
    </source>
</reference>
<dbReference type="InterPro" id="IPR011025">
    <property type="entry name" value="GproteinA_insert"/>
</dbReference>
<evidence type="ECO:0000259" key="6">
    <source>
        <dbReference type="PROSITE" id="PS51352"/>
    </source>
</evidence>
<evidence type="ECO:0000313" key="7">
    <source>
        <dbReference type="EMBL" id="RFU27632.1"/>
    </source>
</evidence>
<dbReference type="GO" id="GO:0007186">
    <property type="term" value="P:G protein-coupled receptor signaling pathway"/>
    <property type="evidence" value="ECO:0007669"/>
    <property type="project" value="InterPro"/>
</dbReference>
<keyword evidence="8" id="KW-1185">Reference proteome</keyword>
<dbReference type="CDD" id="cd02947">
    <property type="entry name" value="TRX_family"/>
    <property type="match status" value="1"/>
</dbReference>
<proteinExistence type="inferred from homology"/>
<dbReference type="SUPFAM" id="SSF52833">
    <property type="entry name" value="Thioredoxin-like"/>
    <property type="match status" value="1"/>
</dbReference>
<evidence type="ECO:0000256" key="1">
    <source>
        <dbReference type="ARBA" id="ARBA00008987"/>
    </source>
</evidence>
<feature type="non-terminal residue" evidence="7">
    <location>
        <position position="1"/>
    </location>
</feature>
<dbReference type="InterPro" id="IPR001019">
    <property type="entry name" value="Gprotein_alpha_su"/>
</dbReference>
<comment type="caution">
    <text evidence="7">The sequence shown here is derived from an EMBL/GenBank/DDBJ whole genome shotgun (WGS) entry which is preliminary data.</text>
</comment>
<dbReference type="GO" id="GO:0003924">
    <property type="term" value="F:GTPase activity"/>
    <property type="evidence" value="ECO:0007669"/>
    <property type="project" value="InterPro"/>
</dbReference>
<dbReference type="OrthoDB" id="10263751at2759"/>